<proteinExistence type="predicted"/>
<keyword evidence="2" id="KW-1185">Reference proteome</keyword>
<comment type="caution">
    <text evidence="1">The sequence shown here is derived from an EMBL/GenBank/DDBJ whole genome shotgun (WGS) entry which is preliminary data.</text>
</comment>
<gene>
    <name evidence="1" type="ORF">PSON_ATCC_30995.1.T0750003</name>
</gene>
<reference evidence="1" key="1">
    <citation type="submission" date="2021-01" db="EMBL/GenBank/DDBJ databases">
        <authorList>
            <consortium name="Genoscope - CEA"/>
            <person name="William W."/>
        </authorList>
    </citation>
    <scope>NUCLEOTIDE SEQUENCE</scope>
</reference>
<dbReference type="AlphaFoldDB" id="A0A8S1PDN9"/>
<evidence type="ECO:0000313" key="2">
    <source>
        <dbReference type="Proteomes" id="UP000692954"/>
    </source>
</evidence>
<dbReference type="EMBL" id="CAJJDN010000075">
    <property type="protein sequence ID" value="CAD8100921.1"/>
    <property type="molecule type" value="Genomic_DNA"/>
</dbReference>
<protein>
    <submittedName>
        <fullName evidence="1">Uncharacterized protein</fullName>
    </submittedName>
</protein>
<sequence>MIYTQQNQKLSYNWEATHKEIFSFVIENYLPISTNLIYPKLNYSIFTEDLYENFPPHYLNKYGYDDINALLIIKAKQLNIKNGIQNLWHFSLILMTIQNLIISMRQDKNWLLQNDQLLQIKADGLFMIAARYDNLAVMLLINNNYNAHLSKSQNIQRSKQMRINPSLTNLKIILNYQDNLFLFQALQTKQQKIYLSKQMIQRIYKLKITTIDQMTILSNILLTLHFVKEKQFQNEAININFNMQALKKLIILIQFEQCQY</sequence>
<dbReference type="Proteomes" id="UP000692954">
    <property type="component" value="Unassembled WGS sequence"/>
</dbReference>
<evidence type="ECO:0000313" key="1">
    <source>
        <dbReference type="EMBL" id="CAD8100921.1"/>
    </source>
</evidence>
<name>A0A8S1PDN9_9CILI</name>
<accession>A0A8S1PDN9</accession>
<organism evidence="1 2">
    <name type="scientific">Paramecium sonneborni</name>
    <dbReference type="NCBI Taxonomy" id="65129"/>
    <lineage>
        <taxon>Eukaryota</taxon>
        <taxon>Sar</taxon>
        <taxon>Alveolata</taxon>
        <taxon>Ciliophora</taxon>
        <taxon>Intramacronucleata</taxon>
        <taxon>Oligohymenophorea</taxon>
        <taxon>Peniculida</taxon>
        <taxon>Parameciidae</taxon>
        <taxon>Paramecium</taxon>
    </lineage>
</organism>